<keyword evidence="4" id="KW-0548">Nucleotidyltransferase</keyword>
<dbReference type="GO" id="GO:0005739">
    <property type="term" value="C:mitochondrion"/>
    <property type="evidence" value="ECO:0007669"/>
    <property type="project" value="GOC"/>
</dbReference>
<keyword evidence="10" id="KW-0239">DNA-directed DNA polymerase</keyword>
<keyword evidence="7" id="KW-0227">DNA damage</keyword>
<evidence type="ECO:0000313" key="17">
    <source>
        <dbReference type="EMBL" id="KAL3636785.1"/>
    </source>
</evidence>
<evidence type="ECO:0000256" key="6">
    <source>
        <dbReference type="ARBA" id="ARBA00022722"/>
    </source>
</evidence>
<dbReference type="FunFam" id="1.10.150.20:FF:000034">
    <property type="entry name" value="DNA polymerase I"/>
    <property type="match status" value="1"/>
</dbReference>
<evidence type="ECO:0000256" key="8">
    <source>
        <dbReference type="ARBA" id="ARBA00022801"/>
    </source>
</evidence>
<dbReference type="Proteomes" id="UP001632038">
    <property type="component" value="Unassembled WGS sequence"/>
</dbReference>
<evidence type="ECO:0000256" key="10">
    <source>
        <dbReference type="ARBA" id="ARBA00022932"/>
    </source>
</evidence>
<evidence type="ECO:0000256" key="1">
    <source>
        <dbReference type="ARBA" id="ARBA00007705"/>
    </source>
</evidence>
<organism evidence="17 18">
    <name type="scientific">Castilleja foliolosa</name>
    <dbReference type="NCBI Taxonomy" id="1961234"/>
    <lineage>
        <taxon>Eukaryota</taxon>
        <taxon>Viridiplantae</taxon>
        <taxon>Streptophyta</taxon>
        <taxon>Embryophyta</taxon>
        <taxon>Tracheophyta</taxon>
        <taxon>Spermatophyta</taxon>
        <taxon>Magnoliopsida</taxon>
        <taxon>eudicotyledons</taxon>
        <taxon>Gunneridae</taxon>
        <taxon>Pentapetalae</taxon>
        <taxon>asterids</taxon>
        <taxon>lamiids</taxon>
        <taxon>Lamiales</taxon>
        <taxon>Orobanchaceae</taxon>
        <taxon>Pedicularideae</taxon>
        <taxon>Castillejinae</taxon>
        <taxon>Castilleja</taxon>
    </lineage>
</organism>
<evidence type="ECO:0000256" key="12">
    <source>
        <dbReference type="ARBA" id="ARBA00023125"/>
    </source>
</evidence>
<dbReference type="EC" id="2.7.7.7" evidence="2"/>
<evidence type="ECO:0000256" key="15">
    <source>
        <dbReference type="ARBA" id="ARBA00079253"/>
    </source>
</evidence>
<dbReference type="GO" id="GO:0004527">
    <property type="term" value="F:exonuclease activity"/>
    <property type="evidence" value="ECO:0007669"/>
    <property type="project" value="UniProtKB-KW"/>
</dbReference>
<evidence type="ECO:0000256" key="5">
    <source>
        <dbReference type="ARBA" id="ARBA00022705"/>
    </source>
</evidence>
<evidence type="ECO:0000256" key="2">
    <source>
        <dbReference type="ARBA" id="ARBA00012417"/>
    </source>
</evidence>
<sequence length="1018" mass="114730">MAKMGFSPQTTPFRPSSFSPPYFWFCRSCTHFYSTSASSNRVLCRLEDRASNSVNNFNTDLPKLSQRKNYSSFQNYDREIRFNSQRSNLAYSQLKNPYVRRQVEEEDTMEVWDGEFHPLHTAEEWGKATEQCKTNKRLFALRATNVSANLETLPEEDIDERVEPGSVWMKKVARLSGLDNMGFRDSVMDNKDVFEKKDYVSADKKIISSDSVSEKIAASGGSEIQKRLSQVYDKVLVVNSVDAARDVVKMLTNKYKNFVHACDTEVANIDVKEETPVDHGEIICFSIYSGPQADYGGGKTCVWVDVLDGGGNDLINEFAPFFEDPSIKKVWHNYSFDNHVIENYGLKLSGFYADTMHMARLWNSSRRMQGGYSLEALTGDPAVMSDSKSGPGETAIGKVSMKNIFGRRKTKKDGTEGKVITIPPVEELQRAERELWICYSALDSISTLKLYESLEKKLMKTPWSVDGKYKGSMFDVYQIYLRPFGELLVDMETEGMLVDRSYLAEIEKVAKAEQQVASDRFRKWASKYCPDAKYMNVGSDTQLRQLFFGGIQNSKDPNEFLPIEKEFKVPNIDNIIEEGKKSPTKFRKIVLRKPDFVKCEADKFTASGWPSVSGVVLKNLAGKVSADFDFLDEENDEELTENVTEKSFEEIQAIPSVDADMSAYGAAYSAFGGGQAGIEACHSIAALCEVCSIDSLISNFILPLQGSHISGKNGRVHCSLNINTETGRLSARRPNLQNQPALEKDRYKIRQAFIAAPGNSLIVADYGQLELRILAHLANCTSMLDAFKAGGDFHSRTAMNMYPHIRKAVERKDVLLEWHPQPGQDKPPVPLLKDAFASERRKAKMLNFSIAYGKTTVGLARDWKVSREEAQDTVNLWYSDRQEVLSWQEERKKEARNYQRVYTLLGRARHFPSLKNAGSAHRNHIERAAINTPVQGSAADVAMCAMLQISRNARLKELGWRLILQVHDEVILEGPTESAEEAKAIVVDCMSKPFDGKNFLRVDLSVDAKCALNWYAAK</sequence>
<dbReference type="InterPro" id="IPR012337">
    <property type="entry name" value="RNaseH-like_sf"/>
</dbReference>
<keyword evidence="5" id="KW-0235">DNA replication</keyword>
<dbReference type="SUPFAM" id="SSF56672">
    <property type="entry name" value="DNA/RNA polymerases"/>
    <property type="match status" value="1"/>
</dbReference>
<comment type="catalytic activity">
    <reaction evidence="14">
        <text>DNA(n) + a 2'-deoxyribonucleoside 5'-triphosphate = DNA(n+1) + diphosphate</text>
        <dbReference type="Rhea" id="RHEA:22508"/>
        <dbReference type="Rhea" id="RHEA-COMP:17339"/>
        <dbReference type="Rhea" id="RHEA-COMP:17340"/>
        <dbReference type="ChEBI" id="CHEBI:33019"/>
        <dbReference type="ChEBI" id="CHEBI:61560"/>
        <dbReference type="ChEBI" id="CHEBI:173112"/>
        <dbReference type="EC" id="2.7.7.7"/>
    </reaction>
</comment>
<dbReference type="SUPFAM" id="SSF53098">
    <property type="entry name" value="Ribonuclease H-like"/>
    <property type="match status" value="1"/>
</dbReference>
<keyword evidence="12" id="KW-0238">DNA-binding</keyword>
<dbReference type="InterPro" id="IPR002562">
    <property type="entry name" value="3'-5'_exonuclease_dom"/>
</dbReference>
<keyword evidence="11" id="KW-0809">Transit peptide</keyword>
<evidence type="ECO:0000256" key="11">
    <source>
        <dbReference type="ARBA" id="ARBA00022946"/>
    </source>
</evidence>
<dbReference type="CDD" id="cd08640">
    <property type="entry name" value="DNA_pol_A_plastid_like"/>
    <property type="match status" value="1"/>
</dbReference>
<dbReference type="EMBL" id="JAVIJP010000026">
    <property type="protein sequence ID" value="KAL3636785.1"/>
    <property type="molecule type" value="Genomic_DNA"/>
</dbReference>
<keyword evidence="9" id="KW-0269">Exonuclease</keyword>
<reference evidence="18" key="1">
    <citation type="journal article" date="2024" name="IScience">
        <title>Strigolactones Initiate the Formation of Haustorium-like Structures in Castilleja.</title>
        <authorList>
            <person name="Buerger M."/>
            <person name="Peterson D."/>
            <person name="Chory J."/>
        </authorList>
    </citation>
    <scope>NUCLEOTIDE SEQUENCE [LARGE SCALE GENOMIC DNA]</scope>
</reference>
<evidence type="ECO:0000313" key="18">
    <source>
        <dbReference type="Proteomes" id="UP001632038"/>
    </source>
</evidence>
<name>A0ABD3D3D7_9LAMI</name>
<dbReference type="CDD" id="cd06139">
    <property type="entry name" value="DNA_polA_I_Ecoli_like_exo"/>
    <property type="match status" value="1"/>
</dbReference>
<dbReference type="GO" id="GO:0003677">
    <property type="term" value="F:DNA binding"/>
    <property type="evidence" value="ECO:0007669"/>
    <property type="project" value="UniProtKB-KW"/>
</dbReference>
<dbReference type="GO" id="GO:0006264">
    <property type="term" value="P:mitochondrial DNA replication"/>
    <property type="evidence" value="ECO:0007669"/>
    <property type="project" value="UniProtKB-ARBA"/>
</dbReference>
<dbReference type="Pfam" id="PF00476">
    <property type="entry name" value="DNA_pol_A"/>
    <property type="match status" value="2"/>
</dbReference>
<dbReference type="GO" id="GO:0009507">
    <property type="term" value="C:chloroplast"/>
    <property type="evidence" value="ECO:0007669"/>
    <property type="project" value="UniProtKB-ARBA"/>
</dbReference>
<dbReference type="AlphaFoldDB" id="A0ABD3D3D7"/>
<dbReference type="InterPro" id="IPR001098">
    <property type="entry name" value="DNA-dir_DNA_pol_A_palm_dom"/>
</dbReference>
<dbReference type="PANTHER" id="PTHR10133:SF27">
    <property type="entry name" value="DNA POLYMERASE NU"/>
    <property type="match status" value="1"/>
</dbReference>
<evidence type="ECO:0000256" key="7">
    <source>
        <dbReference type="ARBA" id="ARBA00022763"/>
    </source>
</evidence>
<dbReference type="Pfam" id="PF01612">
    <property type="entry name" value="DNA_pol_A_exo1"/>
    <property type="match status" value="1"/>
</dbReference>
<dbReference type="Gene3D" id="3.30.70.370">
    <property type="match status" value="1"/>
</dbReference>
<dbReference type="FunFam" id="3.30.420.10:FF:000051">
    <property type="entry name" value="DNA polymerase I"/>
    <property type="match status" value="1"/>
</dbReference>
<keyword evidence="18" id="KW-1185">Reference proteome</keyword>
<dbReference type="PRINTS" id="PR00868">
    <property type="entry name" value="DNAPOLI"/>
</dbReference>
<evidence type="ECO:0000256" key="4">
    <source>
        <dbReference type="ARBA" id="ARBA00022695"/>
    </source>
</evidence>
<dbReference type="Gene3D" id="1.10.150.20">
    <property type="entry name" value="5' to 3' exonuclease, C-terminal subdomain"/>
    <property type="match status" value="1"/>
</dbReference>
<protein>
    <recommendedName>
        <fullName evidence="2">DNA-directed DNA polymerase</fullName>
        <ecNumber evidence="2">2.7.7.7</ecNumber>
    </recommendedName>
    <alternativeName>
        <fullName evidence="15">DNA polymerase PolI-like B</fullName>
    </alternativeName>
</protein>
<evidence type="ECO:0000256" key="9">
    <source>
        <dbReference type="ARBA" id="ARBA00022839"/>
    </source>
</evidence>
<dbReference type="GO" id="GO:0003887">
    <property type="term" value="F:DNA-directed DNA polymerase activity"/>
    <property type="evidence" value="ECO:0007669"/>
    <property type="project" value="UniProtKB-KW"/>
</dbReference>
<evidence type="ECO:0000256" key="13">
    <source>
        <dbReference type="ARBA" id="ARBA00023204"/>
    </source>
</evidence>
<proteinExistence type="inferred from homology"/>
<dbReference type="GO" id="GO:0033259">
    <property type="term" value="P:plastid DNA replication"/>
    <property type="evidence" value="ECO:0007669"/>
    <property type="project" value="UniProtKB-ARBA"/>
</dbReference>
<comment type="similarity">
    <text evidence="1">Belongs to the DNA polymerase type-A family.</text>
</comment>
<keyword evidence="8" id="KW-0378">Hydrolase</keyword>
<dbReference type="PANTHER" id="PTHR10133">
    <property type="entry name" value="DNA POLYMERASE I"/>
    <property type="match status" value="1"/>
</dbReference>
<evidence type="ECO:0000256" key="14">
    <source>
        <dbReference type="ARBA" id="ARBA00049244"/>
    </source>
</evidence>
<comment type="caution">
    <text evidence="17">The sequence shown here is derived from an EMBL/GenBank/DDBJ whole genome shotgun (WGS) entry which is preliminary data.</text>
</comment>
<keyword evidence="13" id="KW-0234">DNA repair</keyword>
<dbReference type="InterPro" id="IPR043502">
    <property type="entry name" value="DNA/RNA_pol_sf"/>
</dbReference>
<dbReference type="Gene3D" id="3.30.420.10">
    <property type="entry name" value="Ribonuclease H-like superfamily/Ribonuclease H"/>
    <property type="match status" value="1"/>
</dbReference>
<dbReference type="SMART" id="SM00482">
    <property type="entry name" value="POLAc"/>
    <property type="match status" value="1"/>
</dbReference>
<dbReference type="GO" id="GO:0006281">
    <property type="term" value="P:DNA repair"/>
    <property type="evidence" value="ECO:0007669"/>
    <property type="project" value="UniProtKB-KW"/>
</dbReference>
<dbReference type="InterPro" id="IPR002298">
    <property type="entry name" value="DNA_polymerase_A"/>
</dbReference>
<feature type="domain" description="DNA-directed DNA polymerase family A palm" evidence="16">
    <location>
        <begin position="748"/>
        <end position="978"/>
    </location>
</feature>
<dbReference type="InterPro" id="IPR036397">
    <property type="entry name" value="RNaseH_sf"/>
</dbReference>
<evidence type="ECO:0000259" key="16">
    <source>
        <dbReference type="SMART" id="SM00482"/>
    </source>
</evidence>
<accession>A0ABD3D3D7</accession>
<evidence type="ECO:0000256" key="3">
    <source>
        <dbReference type="ARBA" id="ARBA00022679"/>
    </source>
</evidence>
<keyword evidence="3" id="KW-0808">Transferase</keyword>
<gene>
    <name evidence="17" type="ORF">CASFOL_019084</name>
</gene>
<keyword evidence="6" id="KW-0540">Nuclease</keyword>